<dbReference type="GO" id="GO:0016798">
    <property type="term" value="F:hydrolase activity, acting on glycosyl bonds"/>
    <property type="evidence" value="ECO:0007669"/>
    <property type="project" value="UniProtKB-KW"/>
</dbReference>
<dbReference type="PIRSF" id="PIRSF016202">
    <property type="entry name" value="PH1107"/>
    <property type="match status" value="1"/>
</dbReference>
<dbReference type="Gene3D" id="2.115.10.20">
    <property type="entry name" value="Glycosyl hydrolase domain, family 43"/>
    <property type="match status" value="1"/>
</dbReference>
<dbReference type="InterPro" id="IPR023296">
    <property type="entry name" value="Glyco_hydro_beta-prop_sf"/>
</dbReference>
<keyword evidence="5" id="KW-1185">Reference proteome</keyword>
<dbReference type="InterPro" id="IPR007184">
    <property type="entry name" value="Mannoside_phosphorylase"/>
</dbReference>
<comment type="similarity">
    <text evidence="3">Belongs to the glycosyl hydrolase 130 family.</text>
</comment>
<evidence type="ECO:0000313" key="4">
    <source>
        <dbReference type="EMBL" id="PHZ85778.1"/>
    </source>
</evidence>
<organism evidence="4 5">
    <name type="scientific">Paremcibacter congregatus</name>
    <dbReference type="NCBI Taxonomy" id="2043170"/>
    <lineage>
        <taxon>Bacteria</taxon>
        <taxon>Pseudomonadati</taxon>
        <taxon>Pseudomonadota</taxon>
        <taxon>Alphaproteobacteria</taxon>
        <taxon>Emcibacterales</taxon>
        <taxon>Emcibacteraceae</taxon>
        <taxon>Paremcibacter</taxon>
    </lineage>
</organism>
<dbReference type="GO" id="GO:0016757">
    <property type="term" value="F:glycosyltransferase activity"/>
    <property type="evidence" value="ECO:0007669"/>
    <property type="project" value="UniProtKB-KW"/>
</dbReference>
<dbReference type="OrthoDB" id="9776657at2"/>
<comment type="caution">
    <text evidence="4">The sequence shown here is derived from an EMBL/GenBank/DDBJ whole genome shotgun (WGS) entry which is preliminary data.</text>
</comment>
<keyword evidence="4" id="KW-0326">Glycosidase</keyword>
<keyword evidence="2" id="KW-0808">Transferase</keyword>
<dbReference type="AlphaFoldDB" id="A0A2G4YTX3"/>
<dbReference type="InParanoid" id="A0A2G4YTX3"/>
<name>A0A2G4YTX3_9PROT</name>
<dbReference type="CDD" id="cd18615">
    <property type="entry name" value="GH130"/>
    <property type="match status" value="1"/>
</dbReference>
<dbReference type="Proteomes" id="UP000229730">
    <property type="component" value="Unassembled WGS sequence"/>
</dbReference>
<keyword evidence="4" id="KW-0378">Hydrolase</keyword>
<protein>
    <submittedName>
        <fullName evidence="4">Glycosidase</fullName>
    </submittedName>
</protein>
<accession>A0A2G4YTX3</accession>
<dbReference type="EMBL" id="PDEM01000009">
    <property type="protein sequence ID" value="PHZ85778.1"/>
    <property type="molecule type" value="Genomic_DNA"/>
</dbReference>
<dbReference type="RefSeq" id="WP_099471363.1">
    <property type="nucleotide sequence ID" value="NZ_CP041025.1"/>
</dbReference>
<dbReference type="SUPFAM" id="SSF75005">
    <property type="entry name" value="Arabinanase/levansucrase/invertase"/>
    <property type="match status" value="1"/>
</dbReference>
<gene>
    <name evidence="4" type="ORF">CRD36_03605</name>
</gene>
<sequence>MSQTSEAKQKLQHETLFKREKNNPILTAAHWPYPVNSVFNPGATLLEDGTTLLLCRVEDRSGLSHLCAARSKDGISNWVIDKKPTLLPSPTEYPEETWGIEDPRITYLPEKKVYAVAYTSYSMPGPTVSIALTKNFKKFERVGMVMPPLNKDAALLPHKICGKWAMIHRPTTSHYSHIWISFSADLDHWGDHKMILQARRGPWWDSDKIGLSPPVIKTSEGWLMIYHSVRHTASGAIYRIGLALFDLGCHQTCLRRSDTWVLTPEAGYERNGDVANVIFPCGYTIAEDGDTLRLYYGGADTCIGMVTGSLRELLSWLQGNSKVMDSDDISLRENNYD</sequence>
<keyword evidence="1" id="KW-0328">Glycosyltransferase</keyword>
<evidence type="ECO:0000256" key="3">
    <source>
        <dbReference type="ARBA" id="ARBA00024356"/>
    </source>
</evidence>
<reference evidence="4 5" key="1">
    <citation type="submission" date="2017-10" db="EMBL/GenBank/DDBJ databases">
        <title>Frigbacter circumglobatus gen. nov. sp. nov., isolated from sediment cultured in situ.</title>
        <authorList>
            <person name="Zhao Z."/>
        </authorList>
    </citation>
    <scope>NUCLEOTIDE SEQUENCE [LARGE SCALE GENOMIC DNA]</scope>
    <source>
        <strain evidence="4 5">ZYL</strain>
    </source>
</reference>
<dbReference type="PANTHER" id="PTHR34106">
    <property type="entry name" value="GLYCOSIDASE"/>
    <property type="match status" value="1"/>
</dbReference>
<dbReference type="Pfam" id="PF04041">
    <property type="entry name" value="Glyco_hydro_130"/>
    <property type="match status" value="1"/>
</dbReference>
<evidence type="ECO:0000256" key="2">
    <source>
        <dbReference type="ARBA" id="ARBA00022679"/>
    </source>
</evidence>
<dbReference type="PANTHER" id="PTHR34106:SF5">
    <property type="entry name" value="GLYCOSIDASE"/>
    <property type="match status" value="1"/>
</dbReference>
<evidence type="ECO:0000256" key="1">
    <source>
        <dbReference type="ARBA" id="ARBA00022676"/>
    </source>
</evidence>
<proteinExistence type="inferred from homology"/>
<evidence type="ECO:0000313" key="5">
    <source>
        <dbReference type="Proteomes" id="UP000229730"/>
    </source>
</evidence>